<dbReference type="EMBL" id="BLXT01005511">
    <property type="protein sequence ID" value="GFO23347.1"/>
    <property type="molecule type" value="Genomic_DNA"/>
</dbReference>
<name>A0AAV4BW15_9GAST</name>
<dbReference type="Proteomes" id="UP000735302">
    <property type="component" value="Unassembled WGS sequence"/>
</dbReference>
<dbReference type="AlphaFoldDB" id="A0AAV4BW15"/>
<accession>A0AAV4BW15</accession>
<comment type="caution">
    <text evidence="1">The sequence shown here is derived from an EMBL/GenBank/DDBJ whole genome shotgun (WGS) entry which is preliminary data.</text>
</comment>
<gene>
    <name evidence="1" type="ORF">PoB_004985200</name>
</gene>
<evidence type="ECO:0000313" key="2">
    <source>
        <dbReference type="Proteomes" id="UP000735302"/>
    </source>
</evidence>
<keyword evidence="2" id="KW-1185">Reference proteome</keyword>
<evidence type="ECO:0000313" key="1">
    <source>
        <dbReference type="EMBL" id="GFO23347.1"/>
    </source>
</evidence>
<reference evidence="1 2" key="1">
    <citation type="journal article" date="2021" name="Elife">
        <title>Chloroplast acquisition without the gene transfer in kleptoplastic sea slugs, Plakobranchus ocellatus.</title>
        <authorList>
            <person name="Maeda T."/>
            <person name="Takahashi S."/>
            <person name="Yoshida T."/>
            <person name="Shimamura S."/>
            <person name="Takaki Y."/>
            <person name="Nagai Y."/>
            <person name="Toyoda A."/>
            <person name="Suzuki Y."/>
            <person name="Arimoto A."/>
            <person name="Ishii H."/>
            <person name="Satoh N."/>
            <person name="Nishiyama T."/>
            <person name="Hasebe M."/>
            <person name="Maruyama T."/>
            <person name="Minagawa J."/>
            <person name="Obokata J."/>
            <person name="Shigenobu S."/>
        </authorList>
    </citation>
    <scope>NUCLEOTIDE SEQUENCE [LARGE SCALE GENOMIC DNA]</scope>
</reference>
<sequence>MIKILLAFDNFEYSGIRLMLLLEAESNMLEELFTSENYDWMAHRETVNRFAPLAMEAEETVSLMWEDFFTPSSLRASRCQWGLPYGVPPLPLQTPPPRSRRKNPEIFHRLLTPYPEVNVTEGVKQPKKRLPAKG</sequence>
<proteinExistence type="predicted"/>
<protein>
    <submittedName>
        <fullName evidence="1">Uncharacterized protein</fullName>
    </submittedName>
</protein>
<organism evidence="1 2">
    <name type="scientific">Plakobranchus ocellatus</name>
    <dbReference type="NCBI Taxonomy" id="259542"/>
    <lineage>
        <taxon>Eukaryota</taxon>
        <taxon>Metazoa</taxon>
        <taxon>Spiralia</taxon>
        <taxon>Lophotrochozoa</taxon>
        <taxon>Mollusca</taxon>
        <taxon>Gastropoda</taxon>
        <taxon>Heterobranchia</taxon>
        <taxon>Euthyneura</taxon>
        <taxon>Panpulmonata</taxon>
        <taxon>Sacoglossa</taxon>
        <taxon>Placobranchoidea</taxon>
        <taxon>Plakobranchidae</taxon>
        <taxon>Plakobranchus</taxon>
    </lineage>
</organism>